<feature type="domain" description="Reverse transcriptase zinc-binding" evidence="1">
    <location>
        <begin position="90"/>
        <end position="174"/>
    </location>
</feature>
<gene>
    <name evidence="2" type="ORF">TAV2_LOCUS12430</name>
</gene>
<dbReference type="Pfam" id="PF13966">
    <property type="entry name" value="zf-RVT"/>
    <property type="match status" value="1"/>
</dbReference>
<keyword evidence="3" id="KW-1185">Reference proteome</keyword>
<evidence type="ECO:0000313" key="2">
    <source>
        <dbReference type="EMBL" id="CAH2061444.1"/>
    </source>
</evidence>
<dbReference type="PANTHER" id="PTHR33116:SF84">
    <property type="entry name" value="RNA-DIRECTED DNA POLYMERASE"/>
    <property type="match status" value="1"/>
</dbReference>
<protein>
    <recommendedName>
        <fullName evidence="1">Reverse transcriptase zinc-binding domain-containing protein</fullName>
    </recommendedName>
</protein>
<evidence type="ECO:0000259" key="1">
    <source>
        <dbReference type="Pfam" id="PF13966"/>
    </source>
</evidence>
<name>A0AAU9SAS2_THLAR</name>
<dbReference type="EMBL" id="OU466860">
    <property type="protein sequence ID" value="CAH2061444.1"/>
    <property type="molecule type" value="Genomic_DNA"/>
</dbReference>
<evidence type="ECO:0000313" key="3">
    <source>
        <dbReference type="Proteomes" id="UP000836841"/>
    </source>
</evidence>
<organism evidence="2 3">
    <name type="scientific">Thlaspi arvense</name>
    <name type="common">Field penny-cress</name>
    <dbReference type="NCBI Taxonomy" id="13288"/>
    <lineage>
        <taxon>Eukaryota</taxon>
        <taxon>Viridiplantae</taxon>
        <taxon>Streptophyta</taxon>
        <taxon>Embryophyta</taxon>
        <taxon>Tracheophyta</taxon>
        <taxon>Spermatophyta</taxon>
        <taxon>Magnoliopsida</taxon>
        <taxon>eudicotyledons</taxon>
        <taxon>Gunneridae</taxon>
        <taxon>Pentapetalae</taxon>
        <taxon>rosids</taxon>
        <taxon>malvids</taxon>
        <taxon>Brassicales</taxon>
        <taxon>Brassicaceae</taxon>
        <taxon>Thlaspideae</taxon>
        <taxon>Thlaspi</taxon>
    </lineage>
</organism>
<dbReference type="PANTHER" id="PTHR33116">
    <property type="entry name" value="REVERSE TRANSCRIPTASE ZINC-BINDING DOMAIN-CONTAINING PROTEIN-RELATED-RELATED"/>
    <property type="match status" value="1"/>
</dbReference>
<dbReference type="Proteomes" id="UP000836841">
    <property type="component" value="Chromosome 4"/>
</dbReference>
<dbReference type="AlphaFoldDB" id="A0AAU9SAS2"/>
<sequence length="277" mass="32119">MQFWKDNWTSLGPLLDITGVNGPRVTGLPADAVVSDALRDGDWWVYRSRSRHPIIELLKDCLPSSEVVSASGGKDTYMWKVGNKLPSNRFSAAETWHFLNPSSIIVDWHEAIWFKENIPKHAFLAWVATPHRLHTRDRLLRWGMPVPSVCLLCNSLDESRQHIFFECPYNTKIWYFFTSRVHVAPFLLFEDGVRWMKDPNHDKNMSLILKFTFQASLYMISKERNARLHLSSARPPSARIVGIQNTICYRLDSLSRNQRNLPSTVSLLSTWFNLFQN</sequence>
<reference evidence="2 3" key="1">
    <citation type="submission" date="2022-03" db="EMBL/GenBank/DDBJ databases">
        <authorList>
            <person name="Nunn A."/>
            <person name="Chopra R."/>
            <person name="Nunn A."/>
            <person name="Contreras Garrido A."/>
        </authorList>
    </citation>
    <scope>NUCLEOTIDE SEQUENCE [LARGE SCALE GENOMIC DNA]</scope>
</reference>
<proteinExistence type="predicted"/>
<accession>A0AAU9SAS2</accession>
<dbReference type="InterPro" id="IPR026960">
    <property type="entry name" value="RVT-Znf"/>
</dbReference>